<protein>
    <recommendedName>
        <fullName evidence="3 9">DNA repair protein RecN</fullName>
    </recommendedName>
    <alternativeName>
        <fullName evidence="8 9">Recombination protein N</fullName>
    </alternativeName>
</protein>
<dbReference type="NCBIfam" id="NF008121">
    <property type="entry name" value="PRK10869.1"/>
    <property type="match status" value="1"/>
</dbReference>
<dbReference type="GO" id="GO:0009432">
    <property type="term" value="P:SOS response"/>
    <property type="evidence" value="ECO:0007669"/>
    <property type="project" value="TreeGrafter"/>
</dbReference>
<dbReference type="InterPro" id="IPR003395">
    <property type="entry name" value="RecF/RecN/SMC_N"/>
</dbReference>
<evidence type="ECO:0000313" key="13">
    <source>
        <dbReference type="Proteomes" id="UP000010880"/>
    </source>
</evidence>
<dbReference type="Proteomes" id="UP000010880">
    <property type="component" value="Chromosome"/>
</dbReference>
<evidence type="ECO:0000256" key="9">
    <source>
        <dbReference type="PIRNR" id="PIRNR003128"/>
    </source>
</evidence>
<dbReference type="NCBIfam" id="TIGR00634">
    <property type="entry name" value="recN"/>
    <property type="match status" value="1"/>
</dbReference>
<dbReference type="STRING" id="748449.Halha_0566"/>
<evidence type="ECO:0000313" key="12">
    <source>
        <dbReference type="EMBL" id="AGB40540.1"/>
    </source>
</evidence>
<dbReference type="InterPro" id="IPR027417">
    <property type="entry name" value="P-loop_NTPase"/>
</dbReference>
<dbReference type="GO" id="GO:0006310">
    <property type="term" value="P:DNA recombination"/>
    <property type="evidence" value="ECO:0007669"/>
    <property type="project" value="InterPro"/>
</dbReference>
<dbReference type="FunFam" id="3.40.50.300:FF:000356">
    <property type="entry name" value="DNA repair protein RecN"/>
    <property type="match status" value="1"/>
</dbReference>
<dbReference type="AlphaFoldDB" id="L0K7L5"/>
<evidence type="ECO:0000256" key="2">
    <source>
        <dbReference type="ARBA" id="ARBA00009441"/>
    </source>
</evidence>
<evidence type="ECO:0000256" key="7">
    <source>
        <dbReference type="ARBA" id="ARBA00023204"/>
    </source>
</evidence>
<dbReference type="eggNOG" id="COG0497">
    <property type="taxonomic scope" value="Bacteria"/>
</dbReference>
<feature type="coiled-coil region" evidence="10">
    <location>
        <begin position="332"/>
        <end position="376"/>
    </location>
</feature>
<dbReference type="Pfam" id="PF02463">
    <property type="entry name" value="SMC_N"/>
    <property type="match status" value="1"/>
</dbReference>
<evidence type="ECO:0000256" key="1">
    <source>
        <dbReference type="ARBA" id="ARBA00003618"/>
    </source>
</evidence>
<accession>L0K7L5</accession>
<evidence type="ECO:0000256" key="3">
    <source>
        <dbReference type="ARBA" id="ARBA00021315"/>
    </source>
</evidence>
<keyword evidence="13" id="KW-1185">Reference proteome</keyword>
<comment type="similarity">
    <text evidence="2 9">Belongs to the RecN family.</text>
</comment>
<evidence type="ECO:0000256" key="5">
    <source>
        <dbReference type="ARBA" id="ARBA00022763"/>
    </source>
</evidence>
<evidence type="ECO:0000256" key="4">
    <source>
        <dbReference type="ARBA" id="ARBA00022741"/>
    </source>
</evidence>
<evidence type="ECO:0000256" key="6">
    <source>
        <dbReference type="ARBA" id="ARBA00022840"/>
    </source>
</evidence>
<organism evidence="12 13">
    <name type="scientific">Halobacteroides halobius (strain ATCC 35273 / DSM 5150 / MD-1)</name>
    <dbReference type="NCBI Taxonomy" id="748449"/>
    <lineage>
        <taxon>Bacteria</taxon>
        <taxon>Bacillati</taxon>
        <taxon>Bacillota</taxon>
        <taxon>Clostridia</taxon>
        <taxon>Halanaerobiales</taxon>
        <taxon>Halobacteroidaceae</taxon>
        <taxon>Halobacteroides</taxon>
    </lineage>
</organism>
<evidence type="ECO:0000259" key="11">
    <source>
        <dbReference type="Pfam" id="PF02463"/>
    </source>
</evidence>
<dbReference type="PIRSF" id="PIRSF003128">
    <property type="entry name" value="RecN"/>
    <property type="match status" value="1"/>
</dbReference>
<dbReference type="PATRIC" id="fig|748449.3.peg.528"/>
<dbReference type="OrthoDB" id="9806954at2"/>
<name>L0K7L5_HALHC</name>
<dbReference type="KEGG" id="hhl:Halha_0566"/>
<keyword evidence="4" id="KW-0547">Nucleotide-binding</keyword>
<evidence type="ECO:0000256" key="10">
    <source>
        <dbReference type="SAM" id="Coils"/>
    </source>
</evidence>
<dbReference type="CDD" id="cd03241">
    <property type="entry name" value="ABC_RecN"/>
    <property type="match status" value="2"/>
</dbReference>
<sequence length="558" mass="63647">MLSNLIIKNFALIDKVDLEFASGLNILTGETGAGKSIIVNALEMLLGGRASTDFIREGEEKAIIEACFDISDNDNVVKKIKKLGIELSADQNLILTREISHKSNNKSRVNGRIVTLETIRQLSRYLINLHTQHEYQMLLSSTDQLKILDRLGEEKIVSLRKKVAAIYNKLQTKKKELTEISYNQKERERRVDLLRFQLQEIKEADLEVGEEKKLLTERKKLSNVEELNKTIEETYKQLYDSDYPQSALVDQLNQLVKDLEPLVQVDQELEKIINPLKEATYQLEDVAFQLEDYQAGIEFNSQRLAIVEDRLKQINDLKRKYGDNIEEIVAYYTEISQELSELKNNKQKKKKLKNKIKELKKEYLNLATELSQLRKKVANNLTEEILKQLSNLAITKAKFKVEFERREEFSSQGIDKVNFLFAPNPGSQLKPVADIASGGELSRVMLVLKSIMAQTDQLSSLVFDEIDTGIGGRVAKLVANKLVSLAKDYQLLCVTHLPQIACKADSHYLITKQVEHGKTYTKINKLLKEEKIKELARMLDGSLDQTTLEHAAELLQGA</sequence>
<dbReference type="Gene3D" id="3.40.50.300">
    <property type="entry name" value="P-loop containing nucleotide triphosphate hydrolases"/>
    <property type="match status" value="2"/>
</dbReference>
<keyword evidence="10" id="KW-0175">Coiled coil</keyword>
<keyword evidence="7 9" id="KW-0234">DNA repair</keyword>
<dbReference type="GO" id="GO:0005524">
    <property type="term" value="F:ATP binding"/>
    <property type="evidence" value="ECO:0007669"/>
    <property type="project" value="UniProtKB-KW"/>
</dbReference>
<dbReference type="SUPFAM" id="SSF52540">
    <property type="entry name" value="P-loop containing nucleoside triphosphate hydrolases"/>
    <property type="match status" value="1"/>
</dbReference>
<keyword evidence="6" id="KW-0067">ATP-binding</keyword>
<dbReference type="EMBL" id="CP003359">
    <property type="protein sequence ID" value="AGB40540.1"/>
    <property type="molecule type" value="Genomic_DNA"/>
</dbReference>
<proteinExistence type="inferred from homology"/>
<dbReference type="RefSeq" id="WP_015326266.1">
    <property type="nucleotide sequence ID" value="NC_019978.1"/>
</dbReference>
<gene>
    <name evidence="12" type="ordered locus">Halha_0566</name>
</gene>
<evidence type="ECO:0000256" key="8">
    <source>
        <dbReference type="ARBA" id="ARBA00033408"/>
    </source>
</evidence>
<dbReference type="GO" id="GO:0006281">
    <property type="term" value="P:DNA repair"/>
    <property type="evidence" value="ECO:0007669"/>
    <property type="project" value="UniProtKB-KW"/>
</dbReference>
<dbReference type="PANTHER" id="PTHR11059:SF0">
    <property type="entry name" value="DNA REPAIR PROTEIN RECN"/>
    <property type="match status" value="1"/>
</dbReference>
<dbReference type="FunFam" id="3.40.50.300:FF:000319">
    <property type="entry name" value="DNA repair protein RecN"/>
    <property type="match status" value="1"/>
</dbReference>
<keyword evidence="5 9" id="KW-0227">DNA damage</keyword>
<dbReference type="GO" id="GO:0043590">
    <property type="term" value="C:bacterial nucleoid"/>
    <property type="evidence" value="ECO:0007669"/>
    <property type="project" value="TreeGrafter"/>
</dbReference>
<feature type="domain" description="RecF/RecN/SMC N-terminal" evidence="11">
    <location>
        <begin position="1"/>
        <end position="513"/>
    </location>
</feature>
<dbReference type="HOGENOM" id="CLU_018297_3_1_9"/>
<dbReference type="InterPro" id="IPR004604">
    <property type="entry name" value="DNA_recomb/repair_RecN"/>
</dbReference>
<reference evidence="13" key="1">
    <citation type="submission" date="2012-02" db="EMBL/GenBank/DDBJ databases">
        <title>The complete genome of Halobacteroides halobius DSM 5150.</title>
        <authorList>
            <person name="Lucas S."/>
            <person name="Copeland A."/>
            <person name="Lapidus A."/>
            <person name="Glavina del Rio T."/>
            <person name="Dalin E."/>
            <person name="Tice H."/>
            <person name="Bruce D."/>
            <person name="Goodwin L."/>
            <person name="Pitluck S."/>
            <person name="Peters L."/>
            <person name="Mikhailova N."/>
            <person name="Gu W."/>
            <person name="Kyrpides N."/>
            <person name="Mavromatis K."/>
            <person name="Ivanova N."/>
            <person name="Brettin T."/>
            <person name="Detter J.C."/>
            <person name="Han C."/>
            <person name="Larimer F."/>
            <person name="Land M."/>
            <person name="Hauser L."/>
            <person name="Markowitz V."/>
            <person name="Cheng J.-F."/>
            <person name="Hugenholtz P."/>
            <person name="Woyke T."/>
            <person name="Wu D."/>
            <person name="Tindall B."/>
            <person name="Pomrenke H."/>
            <person name="Brambilla E."/>
            <person name="Klenk H.-P."/>
            <person name="Eisen J.A."/>
        </authorList>
    </citation>
    <scope>NUCLEOTIDE SEQUENCE [LARGE SCALE GENOMIC DNA]</scope>
    <source>
        <strain evidence="13">ATCC 35273 / DSM 5150 / MD-1</strain>
    </source>
</reference>
<dbReference type="PANTHER" id="PTHR11059">
    <property type="entry name" value="DNA REPAIR PROTEIN RECN"/>
    <property type="match status" value="1"/>
</dbReference>
<comment type="function">
    <text evidence="1 9">May be involved in recombinational repair of damaged DNA.</text>
</comment>